<accession>A0A4R3Y8L2</accession>
<evidence type="ECO:0000313" key="9">
    <source>
        <dbReference type="EMBL" id="TCV88022.1"/>
    </source>
</evidence>
<dbReference type="RefSeq" id="WP_132966378.1">
    <property type="nucleotide sequence ID" value="NZ_LEKL01000009.1"/>
</dbReference>
<comment type="subcellular location">
    <subcellularLocation>
        <location evidence="1">Cell membrane</location>
        <topology evidence="1">Multi-pass membrane protein</topology>
    </subcellularLocation>
</comment>
<protein>
    <submittedName>
        <fullName evidence="10">Iron ABC transporter permease</fullName>
    </submittedName>
    <submittedName>
        <fullName evidence="9">Iron complex transport system permease protein</fullName>
    </submittedName>
</protein>
<feature type="transmembrane region" description="Helical" evidence="8">
    <location>
        <begin position="245"/>
        <end position="272"/>
    </location>
</feature>
<feature type="transmembrane region" description="Helical" evidence="8">
    <location>
        <begin position="91"/>
        <end position="114"/>
    </location>
</feature>
<gene>
    <name evidence="9" type="ORF">EDC16_104212</name>
    <name evidence="10" type="ORF">FHQ21_06560</name>
</gene>
<keyword evidence="12" id="KW-1185">Reference proteome</keyword>
<feature type="transmembrane region" description="Helical" evidence="8">
    <location>
        <begin position="186"/>
        <end position="210"/>
    </location>
</feature>
<evidence type="ECO:0000256" key="4">
    <source>
        <dbReference type="ARBA" id="ARBA00022475"/>
    </source>
</evidence>
<dbReference type="CDD" id="cd06550">
    <property type="entry name" value="TM_ABC_iron-siderophores_like"/>
    <property type="match status" value="1"/>
</dbReference>
<organism evidence="9 11">
    <name type="scientific">Testudinibacter aquarius</name>
    <dbReference type="NCBI Taxonomy" id="1524974"/>
    <lineage>
        <taxon>Bacteria</taxon>
        <taxon>Pseudomonadati</taxon>
        <taxon>Pseudomonadota</taxon>
        <taxon>Gammaproteobacteria</taxon>
        <taxon>Pasteurellales</taxon>
        <taxon>Pasteurellaceae</taxon>
        <taxon>Testudinibacter</taxon>
    </lineage>
</organism>
<dbReference type="GO" id="GO:0022857">
    <property type="term" value="F:transmembrane transporter activity"/>
    <property type="evidence" value="ECO:0007669"/>
    <property type="project" value="InterPro"/>
</dbReference>
<feature type="transmembrane region" description="Helical" evidence="8">
    <location>
        <begin position="314"/>
        <end position="331"/>
    </location>
</feature>
<evidence type="ECO:0000313" key="10">
    <source>
        <dbReference type="EMBL" id="TNG91786.1"/>
    </source>
</evidence>
<evidence type="ECO:0000256" key="3">
    <source>
        <dbReference type="ARBA" id="ARBA00022448"/>
    </source>
</evidence>
<feature type="transmembrane region" description="Helical" evidence="8">
    <location>
        <begin position="151"/>
        <end position="174"/>
    </location>
</feature>
<name>A0A4R3Y8L2_9PAST</name>
<dbReference type="InterPro" id="IPR037294">
    <property type="entry name" value="ABC_BtuC-like"/>
</dbReference>
<dbReference type="EMBL" id="VDGV01000047">
    <property type="protein sequence ID" value="TNG91786.1"/>
    <property type="molecule type" value="Genomic_DNA"/>
</dbReference>
<keyword evidence="7 8" id="KW-0472">Membrane</keyword>
<keyword evidence="5 8" id="KW-0812">Transmembrane</keyword>
<comment type="similarity">
    <text evidence="2">Belongs to the binding-protein-dependent transport system permease family. FecCD subfamily.</text>
</comment>
<evidence type="ECO:0000256" key="5">
    <source>
        <dbReference type="ARBA" id="ARBA00022692"/>
    </source>
</evidence>
<evidence type="ECO:0000313" key="12">
    <source>
        <dbReference type="Proteomes" id="UP000305526"/>
    </source>
</evidence>
<keyword evidence="6 8" id="KW-1133">Transmembrane helix</keyword>
<proteinExistence type="inferred from homology"/>
<dbReference type="Proteomes" id="UP000305526">
    <property type="component" value="Unassembled WGS sequence"/>
</dbReference>
<dbReference type="InterPro" id="IPR000522">
    <property type="entry name" value="ABC_transptr_permease_BtuC"/>
</dbReference>
<dbReference type="SUPFAM" id="SSF81345">
    <property type="entry name" value="ABC transporter involved in vitamin B12 uptake, BtuC"/>
    <property type="match status" value="1"/>
</dbReference>
<reference evidence="10 12" key="2">
    <citation type="submission" date="2019-05" db="EMBL/GenBank/DDBJ databases">
        <title>Pasteurellaceae isolates from reptiles.</title>
        <authorList>
            <person name="Bojesen A.M."/>
            <person name="Lund E."/>
        </authorList>
    </citation>
    <scope>NUCLEOTIDE SEQUENCE [LARGE SCALE GENOMIC DNA]</scope>
    <source>
        <strain evidence="10 12">ELNT2x</strain>
    </source>
</reference>
<evidence type="ECO:0000256" key="7">
    <source>
        <dbReference type="ARBA" id="ARBA00023136"/>
    </source>
</evidence>
<dbReference type="Proteomes" id="UP000294619">
    <property type="component" value="Unassembled WGS sequence"/>
</dbReference>
<comment type="caution">
    <text evidence="9">The sequence shown here is derived from an EMBL/GenBank/DDBJ whole genome shotgun (WGS) entry which is preliminary data.</text>
</comment>
<dbReference type="GO" id="GO:0005886">
    <property type="term" value="C:plasma membrane"/>
    <property type="evidence" value="ECO:0007669"/>
    <property type="project" value="UniProtKB-SubCell"/>
</dbReference>
<dbReference type="GO" id="GO:0033214">
    <property type="term" value="P:siderophore-iron import into cell"/>
    <property type="evidence" value="ECO:0007669"/>
    <property type="project" value="TreeGrafter"/>
</dbReference>
<evidence type="ECO:0000313" key="11">
    <source>
        <dbReference type="Proteomes" id="UP000294619"/>
    </source>
</evidence>
<evidence type="ECO:0000256" key="2">
    <source>
        <dbReference type="ARBA" id="ARBA00007935"/>
    </source>
</evidence>
<keyword evidence="3" id="KW-0813">Transport</keyword>
<dbReference type="FunFam" id="1.10.3470.10:FF:000001">
    <property type="entry name" value="Vitamin B12 ABC transporter permease BtuC"/>
    <property type="match status" value="1"/>
</dbReference>
<evidence type="ECO:0000256" key="6">
    <source>
        <dbReference type="ARBA" id="ARBA00022989"/>
    </source>
</evidence>
<sequence length="337" mass="35422">MMKHHAYFLVLAIGLLLLSATILLSLVSGAVNTDLWQTLTALYGKGDSSTVFIMQQLRLPRTLLGVFIGAILGCCGAVLQGLFRNPLADPGIIGVSAGAALGAAVAIVLLPQGILLWNKLSLLSLFSFIGGLLATLFVYHIGKTHYGTRMTLILLSGIAIGALAFAFLGLLQFIADDQALRELTTWQLGSLAHGNCNTVILCAVTAFLLLTQFMRQASALNALLLGDLEARHLGVSVEKIKRSCIILTALGIGIVVSVSGMIGFIGLIVPHIARTLLGPNHKTLIPACALIGAILLLSADILARKLAAPAEIPIGILTALLGAPFFITLLVKNKGRL</sequence>
<dbReference type="Pfam" id="PF01032">
    <property type="entry name" value="FecCD"/>
    <property type="match status" value="1"/>
</dbReference>
<feature type="transmembrane region" description="Helical" evidence="8">
    <location>
        <begin position="120"/>
        <end position="139"/>
    </location>
</feature>
<feature type="transmembrane region" description="Helical" evidence="8">
    <location>
        <begin position="62"/>
        <end position="79"/>
    </location>
</feature>
<keyword evidence="4" id="KW-1003">Cell membrane</keyword>
<dbReference type="PANTHER" id="PTHR30472">
    <property type="entry name" value="FERRIC ENTEROBACTIN TRANSPORT SYSTEM PERMEASE PROTEIN"/>
    <property type="match status" value="1"/>
</dbReference>
<dbReference type="AlphaFoldDB" id="A0A4R3Y8L2"/>
<reference evidence="9 11" key="1">
    <citation type="submission" date="2019-03" db="EMBL/GenBank/DDBJ databases">
        <title>Genomic Encyclopedia of Type Strains, Phase IV (KMG-IV): sequencing the most valuable type-strain genomes for metagenomic binning, comparative biology and taxonomic classification.</title>
        <authorList>
            <person name="Goeker M."/>
        </authorList>
    </citation>
    <scope>NUCLEOTIDE SEQUENCE [LARGE SCALE GENOMIC DNA]</scope>
    <source>
        <strain evidence="9 11">DSM 28140</strain>
    </source>
</reference>
<dbReference type="PANTHER" id="PTHR30472:SF25">
    <property type="entry name" value="ABC TRANSPORTER PERMEASE PROTEIN MJ0876-RELATED"/>
    <property type="match status" value="1"/>
</dbReference>
<evidence type="ECO:0000256" key="1">
    <source>
        <dbReference type="ARBA" id="ARBA00004651"/>
    </source>
</evidence>
<dbReference type="Gene3D" id="1.10.3470.10">
    <property type="entry name" value="ABC transporter involved in vitamin B12 uptake, BtuC"/>
    <property type="match status" value="1"/>
</dbReference>
<feature type="transmembrane region" description="Helical" evidence="8">
    <location>
        <begin position="284"/>
        <end position="302"/>
    </location>
</feature>
<evidence type="ECO:0000256" key="8">
    <source>
        <dbReference type="SAM" id="Phobius"/>
    </source>
</evidence>
<dbReference type="EMBL" id="SMCP01000004">
    <property type="protein sequence ID" value="TCV88022.1"/>
    <property type="molecule type" value="Genomic_DNA"/>
</dbReference>